<name>Q2W274_PARM1</name>
<keyword evidence="3" id="KW-1185">Reference proteome</keyword>
<dbReference type="Proteomes" id="UP000007058">
    <property type="component" value="Chromosome"/>
</dbReference>
<protein>
    <submittedName>
        <fullName evidence="2">Uncharacterized protein</fullName>
    </submittedName>
</protein>
<accession>Q2W274</accession>
<feature type="region of interest" description="Disordered" evidence="1">
    <location>
        <begin position="67"/>
        <end position="87"/>
    </location>
</feature>
<dbReference type="KEGG" id="mag:amb3247"/>
<dbReference type="AlphaFoldDB" id="Q2W274"/>
<dbReference type="HOGENOM" id="CLU_1862767_0_0_5"/>
<dbReference type="STRING" id="342108.amb3247"/>
<evidence type="ECO:0000313" key="2">
    <source>
        <dbReference type="EMBL" id="BAE52051.1"/>
    </source>
</evidence>
<proteinExistence type="predicted"/>
<reference evidence="2 3" key="1">
    <citation type="journal article" date="2005" name="DNA Res.">
        <title>Complete genome sequence of the facultative anaerobic magnetotactic bacterium Magnetospirillum sp. strain AMB-1.</title>
        <authorList>
            <person name="Matsunaga T."/>
            <person name="Okamura Y."/>
            <person name="Fukuda Y."/>
            <person name="Wahyudi A.T."/>
            <person name="Murase Y."/>
            <person name="Takeyama H."/>
        </authorList>
    </citation>
    <scope>NUCLEOTIDE SEQUENCE [LARGE SCALE GENOMIC DNA]</scope>
    <source>
        <strain evidence="3">ATCC 700264 / AMB-1</strain>
    </source>
</reference>
<evidence type="ECO:0000256" key="1">
    <source>
        <dbReference type="SAM" id="MobiDB-lite"/>
    </source>
</evidence>
<sequence>MYLGSIMALSTKQVGSAAAASSVAAATARVGTGGRNVASSTRPDVERLDYAQHMGLNEESILRFQQENGINPDGGRRQREGKGGFAPQTSLRIFEYGTDNSEDGSDPTSSKIFLNDVLRGVGTYEQNIRITSPGSVKPGSVMNYLF</sequence>
<evidence type="ECO:0000313" key="3">
    <source>
        <dbReference type="Proteomes" id="UP000007058"/>
    </source>
</evidence>
<dbReference type="EMBL" id="AP007255">
    <property type="protein sequence ID" value="BAE52051.1"/>
    <property type="molecule type" value="Genomic_DNA"/>
</dbReference>
<gene>
    <name evidence="2" type="ordered locus">amb3247</name>
</gene>
<organism evidence="2 3">
    <name type="scientific">Paramagnetospirillum magneticum (strain ATCC 700264 / AMB-1)</name>
    <name type="common">Magnetospirillum magneticum</name>
    <dbReference type="NCBI Taxonomy" id="342108"/>
    <lineage>
        <taxon>Bacteria</taxon>
        <taxon>Pseudomonadati</taxon>
        <taxon>Pseudomonadota</taxon>
        <taxon>Alphaproteobacteria</taxon>
        <taxon>Rhodospirillales</taxon>
        <taxon>Magnetospirillaceae</taxon>
        <taxon>Paramagnetospirillum</taxon>
    </lineage>
</organism>